<dbReference type="PANTHER" id="PTHR45912">
    <property type="entry name" value="CILIA- AND FLAGELLA-ASSOCIATED PROTEIN 47"/>
    <property type="match status" value="1"/>
</dbReference>
<reference evidence="4" key="1">
    <citation type="submission" date="2025-08" db="UniProtKB">
        <authorList>
            <consortium name="RefSeq"/>
        </authorList>
    </citation>
    <scope>IDENTIFICATION</scope>
</reference>
<dbReference type="InterPro" id="IPR058952">
    <property type="entry name" value="Ig_CFAP47"/>
</dbReference>
<keyword evidence="3" id="KW-1185">Reference proteome</keyword>
<keyword evidence="4" id="KW-0282">Flagellum</keyword>
<keyword evidence="4" id="KW-0969">Cilium</keyword>
<feature type="region of interest" description="Disordered" evidence="1">
    <location>
        <begin position="49"/>
        <end position="69"/>
    </location>
</feature>
<organism evidence="3 4">
    <name type="scientific">Salmo salar</name>
    <name type="common">Atlantic salmon</name>
    <dbReference type="NCBI Taxonomy" id="8030"/>
    <lineage>
        <taxon>Eukaryota</taxon>
        <taxon>Metazoa</taxon>
        <taxon>Chordata</taxon>
        <taxon>Craniata</taxon>
        <taxon>Vertebrata</taxon>
        <taxon>Euteleostomi</taxon>
        <taxon>Actinopterygii</taxon>
        <taxon>Neopterygii</taxon>
        <taxon>Teleostei</taxon>
        <taxon>Protacanthopterygii</taxon>
        <taxon>Salmoniformes</taxon>
        <taxon>Salmonidae</taxon>
        <taxon>Salmoninae</taxon>
        <taxon>Salmo</taxon>
    </lineage>
</organism>
<keyword evidence="4" id="KW-0966">Cell projection</keyword>
<dbReference type="RefSeq" id="XP_045552686.1">
    <property type="nucleotide sequence ID" value="XM_045696730.1"/>
</dbReference>
<evidence type="ECO:0000313" key="4">
    <source>
        <dbReference type="RefSeq" id="XP_045552686.1"/>
    </source>
</evidence>
<name>A0ABM3D1J5_SALSA</name>
<accession>A0ABM3D1J5</accession>
<feature type="domain" description="CFAP47-like immunoglobulin-like" evidence="2">
    <location>
        <begin position="664"/>
        <end position="727"/>
    </location>
</feature>
<dbReference type="Proteomes" id="UP001652741">
    <property type="component" value="Chromosome ssa16"/>
</dbReference>
<sequence>MVFSVSVVFQSELVGEFWYQLDLLAQPPVLTTLPQSSCELGKYVDQAVHPTGQPHRRDTGAGHGQQQPSQLTLELDTSRPLIIAPHSSTQVPVRFRPSTIGARNHTAKISFTCSQLKHWSFQLCGEGLTPGRMEPLSVASPVGSHSSIILPFRNPTEHPALLHLTLTDEEPGQKRSSQSFICERKVFCIPLKQTQGVHVSAGASVDIPVVFAPDSMQLHQAWLLVQLEPLFILPRLDTALTTAQRDKSVQCVYVSTHACVCNRCFSVYRCVEVEKGRVCLVCWVYPIHGIPEAPPKPSHPAVIECEARGRVEERVEVLLTGCVPGSSVSNTDIPLSSAPSSVSNTDIPLSSAPSSVSNTDIPLSSAPSSVSNTDIPLSSAPSSVSNTDIPLSSAPSSVSNTDIPLSSAPSSVSNTDIPLSSAPSSVSNTDIPLSSAPSSVSNTDIPLSSAPSSVSNTDIPLSSAPSSVSNTDIPLSSAPSSVSNTDIPLSSAPSSVSNTDIPLSSAPSSVSNTDIPLSSAPSSVSNTDIPLSSAPSSVSNTDIPLSSAPSSVSNTDIPLSSAPSSVSNTDIPLSSAPSSVSNTDIPLSSAPSSVSNTDIPLSSAPSSVSNTDIPLSSAPSSVSNTDIPLSSAPLLSQQHRHTSQQCPLLSQQHRHTSQQCPLLSQQHRHTSQQCPLLGNLRDPHSGIVSLTVNLIFTPYKPRRCSAVLAVQCLTGGLWKFPISLISTEPQVDDVITINAAGLHKTSAVGFRLTSQTRYPEPFTAGFLPGGGSEFQVCPSSGELLPVGSAGTILTVSFTPSMYSKRHHATLLVQTADMQWTYEVKGTTPAYTPPHSASSNGNTSSR</sequence>
<protein>
    <submittedName>
        <fullName evidence="4">Cilia- and flagella-associated protein 47</fullName>
    </submittedName>
</protein>
<gene>
    <name evidence="4" type="primary">LOC123727728</name>
</gene>
<evidence type="ECO:0000259" key="2">
    <source>
        <dbReference type="Pfam" id="PF26579"/>
    </source>
</evidence>
<dbReference type="PANTHER" id="PTHR45912:SF3">
    <property type="entry name" value="CILIA- AND FLAGELLA-ASSOCIATED PROTEIN 47"/>
    <property type="match status" value="1"/>
</dbReference>
<proteinExistence type="predicted"/>
<dbReference type="Pfam" id="PF26579">
    <property type="entry name" value="Ig_CFAP47"/>
    <property type="match status" value="1"/>
</dbReference>
<evidence type="ECO:0000313" key="3">
    <source>
        <dbReference type="Proteomes" id="UP001652741"/>
    </source>
</evidence>
<feature type="region of interest" description="Disordered" evidence="1">
    <location>
        <begin position="333"/>
        <end position="629"/>
    </location>
</feature>
<evidence type="ECO:0000256" key="1">
    <source>
        <dbReference type="SAM" id="MobiDB-lite"/>
    </source>
</evidence>
<dbReference type="GeneID" id="123727728"/>